<dbReference type="Proteomes" id="UP000289856">
    <property type="component" value="Chromosome"/>
</dbReference>
<dbReference type="Pfam" id="PF01547">
    <property type="entry name" value="SBP_bac_1"/>
    <property type="match status" value="1"/>
</dbReference>
<evidence type="ECO:0000313" key="4">
    <source>
        <dbReference type="EMBL" id="BBI31173.1"/>
    </source>
</evidence>
<dbReference type="Pfam" id="PF12010">
    <property type="entry name" value="DUF3502"/>
    <property type="match status" value="1"/>
</dbReference>
<accession>A0A3T1CZ90</accession>
<dbReference type="AlphaFoldDB" id="A0A3T1CZ90"/>
<organism evidence="4 5">
    <name type="scientific">Cohnella abietis</name>
    <dbReference type="NCBI Taxonomy" id="2507935"/>
    <lineage>
        <taxon>Bacteria</taxon>
        <taxon>Bacillati</taxon>
        <taxon>Bacillota</taxon>
        <taxon>Bacilli</taxon>
        <taxon>Bacillales</taxon>
        <taxon>Paenibacillaceae</taxon>
        <taxon>Cohnella</taxon>
    </lineage>
</organism>
<dbReference type="RefSeq" id="WP_162309254.1">
    <property type="nucleotide sequence ID" value="NZ_AP019400.1"/>
</dbReference>
<sequence>MTKKGKVSTLSLAVLMATSLSLAACSNNANNGGDNSAAPSSPATSSQSNSTTEATPAVKDLQPYEVSIYMPGSPQKDQSAVEQNIAELLKDKVPNTTVKLNYVDWGAYQQKTNLMLQTGEPMDLVFAPEWYQFFSNAVKGAFLALNDDGLPQGNLLEQYGQGIKSVIDPLYLEAPIVDSKLYAIPTNKEIAQGRGFAFRKDIIEKYGFDVSGVKELKDIEPFLQTIKEKEPNIYPVYANKQDSAADWQPDYGYQPLFSNGAFINRNGDANKVISTTDAGYAAKELEGYKLLNEWYKKGYVNKTAATTQEKIADVEAAGKIWWVPTTTAPGRAEAQRIKNTSGQGPEFWDWIVVNSQNPLVTTPMATGSQFAIARASKDPVRAMMVLNELYVNKDLLNTVVFGLEGKHYNKVSDNKISLIPDSGYSPGNGWIIGNQLNNYLLDNEKDDKYEEYVTFNKTAERSPLLGFNFNPDPVKTQVAAFNTIWDEYKDILRTGAVDPGPIVQKRNGKLEKAGLQQIADEVQKQLDAWKVANGK</sequence>
<gene>
    <name evidence="4" type="ORF">KCTCHS21_05720</name>
</gene>
<dbReference type="KEGG" id="cohn:KCTCHS21_05720"/>
<dbReference type="Gene3D" id="3.40.190.10">
    <property type="entry name" value="Periplasmic binding protein-like II"/>
    <property type="match status" value="2"/>
</dbReference>
<feature type="compositionally biased region" description="Low complexity" evidence="1">
    <location>
        <begin position="32"/>
        <end position="52"/>
    </location>
</feature>
<evidence type="ECO:0000256" key="1">
    <source>
        <dbReference type="SAM" id="MobiDB-lite"/>
    </source>
</evidence>
<protein>
    <submittedName>
        <fullName evidence="4">Sugar ABC transporter substrate-binding protein</fullName>
    </submittedName>
</protein>
<keyword evidence="5" id="KW-1185">Reference proteome</keyword>
<evidence type="ECO:0000256" key="2">
    <source>
        <dbReference type="SAM" id="SignalP"/>
    </source>
</evidence>
<reference evidence="4 5" key="1">
    <citation type="submission" date="2019-01" db="EMBL/GenBank/DDBJ databases">
        <title>Complete genome sequence of Cohnella hallensis HS21 isolated from Korean fir (Abies koreana) rhizospheric soil.</title>
        <authorList>
            <person name="Jiang L."/>
            <person name="Kang S.W."/>
            <person name="Kim S."/>
            <person name="Jung J."/>
            <person name="Kim C.Y."/>
            <person name="Kim D.H."/>
            <person name="Kim S.W."/>
            <person name="Lee J."/>
        </authorList>
    </citation>
    <scope>NUCLEOTIDE SEQUENCE [LARGE SCALE GENOMIC DNA]</scope>
    <source>
        <strain evidence="4 5">HS21</strain>
    </source>
</reference>
<keyword evidence="2" id="KW-0732">Signal</keyword>
<evidence type="ECO:0000313" key="5">
    <source>
        <dbReference type="Proteomes" id="UP000289856"/>
    </source>
</evidence>
<evidence type="ECO:0000259" key="3">
    <source>
        <dbReference type="Pfam" id="PF12010"/>
    </source>
</evidence>
<name>A0A3T1CZ90_9BACL</name>
<feature type="chain" id="PRO_5019098811" evidence="2">
    <location>
        <begin position="24"/>
        <end position="535"/>
    </location>
</feature>
<dbReference type="SUPFAM" id="SSF53850">
    <property type="entry name" value="Periplasmic binding protein-like II"/>
    <property type="match status" value="1"/>
</dbReference>
<proteinExistence type="predicted"/>
<dbReference type="EMBL" id="AP019400">
    <property type="protein sequence ID" value="BBI31173.1"/>
    <property type="molecule type" value="Genomic_DNA"/>
</dbReference>
<feature type="signal peptide" evidence="2">
    <location>
        <begin position="1"/>
        <end position="23"/>
    </location>
</feature>
<dbReference type="PROSITE" id="PS51257">
    <property type="entry name" value="PROKAR_LIPOPROTEIN"/>
    <property type="match status" value="1"/>
</dbReference>
<feature type="domain" description="DUF3502" evidence="3">
    <location>
        <begin position="463"/>
        <end position="530"/>
    </location>
</feature>
<feature type="region of interest" description="Disordered" evidence="1">
    <location>
        <begin position="32"/>
        <end position="57"/>
    </location>
</feature>
<dbReference type="InterPro" id="IPR022627">
    <property type="entry name" value="DUF3502"/>
</dbReference>
<dbReference type="InterPro" id="IPR006059">
    <property type="entry name" value="SBP"/>
</dbReference>